<protein>
    <submittedName>
        <fullName evidence="3">Outer membrane protein beta-barrel domain-containing protein</fullName>
    </submittedName>
</protein>
<dbReference type="STRING" id="1121884.SAMN02745131_04032"/>
<gene>
    <name evidence="3" type="ORF">SAMN02745131_04032</name>
</gene>
<evidence type="ECO:0000259" key="2">
    <source>
        <dbReference type="Pfam" id="PF13568"/>
    </source>
</evidence>
<evidence type="ECO:0000313" key="3">
    <source>
        <dbReference type="EMBL" id="SHF98100.1"/>
    </source>
</evidence>
<feature type="signal peptide" evidence="1">
    <location>
        <begin position="1"/>
        <end position="19"/>
    </location>
</feature>
<feature type="domain" description="Outer membrane protein beta-barrel" evidence="2">
    <location>
        <begin position="93"/>
        <end position="242"/>
    </location>
</feature>
<sequence length="275" mass="31123">MNRILLAIIASAITMSSFAQVDSTEAQKADTIRVGSMIIIKKQGKEEKDTKEITISNRSHKRYNSNVSTNWGIVDLGFSNWNDQTNYSSAEAQAFAPGFNKDALELNTTKSINVNIWFFMQRLNMVSHVLNLKYGLGLELNNYRFDDKRVHLQKNPTQITLDPDYANLKKNKLAADYITVPMMLNVNLTPGRNKGFGFSGGVSAGFLYSSRQKTKGSDGKHKIHDDYDLRKWKLSYIGELNLGPVKLYGSYAMKSMWEKGLDQTPYNVGIRLSNW</sequence>
<dbReference type="Pfam" id="PF13568">
    <property type="entry name" value="OMP_b-brl_2"/>
    <property type="match status" value="1"/>
</dbReference>
<feature type="chain" id="PRO_5013313719" evidence="1">
    <location>
        <begin position="20"/>
        <end position="275"/>
    </location>
</feature>
<dbReference type="Proteomes" id="UP000184048">
    <property type="component" value="Unassembled WGS sequence"/>
</dbReference>
<dbReference type="RefSeq" id="WP_245793236.1">
    <property type="nucleotide sequence ID" value="NZ_FQUU01000026.1"/>
</dbReference>
<organism evidence="3 4">
    <name type="scientific">Flavisolibacter ginsengisoli DSM 18119</name>
    <dbReference type="NCBI Taxonomy" id="1121884"/>
    <lineage>
        <taxon>Bacteria</taxon>
        <taxon>Pseudomonadati</taxon>
        <taxon>Bacteroidota</taxon>
        <taxon>Chitinophagia</taxon>
        <taxon>Chitinophagales</taxon>
        <taxon>Chitinophagaceae</taxon>
        <taxon>Flavisolibacter</taxon>
    </lineage>
</organism>
<dbReference type="AlphaFoldDB" id="A0A1M5G2R9"/>
<proteinExistence type="predicted"/>
<evidence type="ECO:0000256" key="1">
    <source>
        <dbReference type="SAM" id="SignalP"/>
    </source>
</evidence>
<reference evidence="3 4" key="1">
    <citation type="submission" date="2016-11" db="EMBL/GenBank/DDBJ databases">
        <authorList>
            <person name="Jaros S."/>
            <person name="Januszkiewicz K."/>
            <person name="Wedrychowicz H."/>
        </authorList>
    </citation>
    <scope>NUCLEOTIDE SEQUENCE [LARGE SCALE GENOMIC DNA]</scope>
    <source>
        <strain evidence="3 4">DSM 18119</strain>
    </source>
</reference>
<keyword evidence="1" id="KW-0732">Signal</keyword>
<dbReference type="InterPro" id="IPR025665">
    <property type="entry name" value="Beta-barrel_OMP_2"/>
</dbReference>
<keyword evidence="4" id="KW-1185">Reference proteome</keyword>
<evidence type="ECO:0000313" key="4">
    <source>
        <dbReference type="Proteomes" id="UP000184048"/>
    </source>
</evidence>
<name>A0A1M5G2R9_9BACT</name>
<dbReference type="EMBL" id="FQUU01000026">
    <property type="protein sequence ID" value="SHF98100.1"/>
    <property type="molecule type" value="Genomic_DNA"/>
</dbReference>
<accession>A0A1M5G2R9</accession>